<dbReference type="InterPro" id="IPR004216">
    <property type="entry name" value="Fuc/Ara_isomerase_C"/>
</dbReference>
<dbReference type="GO" id="GO:0005829">
    <property type="term" value="C:cytosol"/>
    <property type="evidence" value="ECO:0007669"/>
    <property type="project" value="TreeGrafter"/>
</dbReference>
<comment type="pathway">
    <text evidence="6">Carbohydrate degradation; L-arabinose degradation via L-ribulose; D-xylulose 5-phosphate from L-arabinose (bacterial route): step 1/3.</text>
</comment>
<dbReference type="InterPro" id="IPR003762">
    <property type="entry name" value="Lara_isomerase"/>
</dbReference>
<evidence type="ECO:0000256" key="2">
    <source>
        <dbReference type="ARBA" id="ARBA00022935"/>
    </source>
</evidence>
<dbReference type="GO" id="GO:0019569">
    <property type="term" value="P:L-arabinose catabolic process to D-xylulose 5-phosphate"/>
    <property type="evidence" value="ECO:0007669"/>
    <property type="project" value="UniProtKB-UniRule"/>
</dbReference>
<organism evidence="10 11">
    <name type="scientific">Okibacterium fritillariae</name>
    <dbReference type="NCBI Taxonomy" id="123320"/>
    <lineage>
        <taxon>Bacteria</taxon>
        <taxon>Bacillati</taxon>
        <taxon>Actinomycetota</taxon>
        <taxon>Actinomycetes</taxon>
        <taxon>Micrococcales</taxon>
        <taxon>Microbacteriaceae</taxon>
        <taxon>Okibacterium</taxon>
    </lineage>
</organism>
<dbReference type="NCBIfam" id="NF002795">
    <property type="entry name" value="PRK02929.1"/>
    <property type="match status" value="1"/>
</dbReference>
<evidence type="ECO:0000313" key="10">
    <source>
        <dbReference type="EMBL" id="SKC41872.1"/>
    </source>
</evidence>
<dbReference type="Pfam" id="PF11762">
    <property type="entry name" value="Arabinose_Iso_C"/>
    <property type="match status" value="1"/>
</dbReference>
<comment type="cofactor">
    <cofactor evidence="6">
        <name>Mn(2+)</name>
        <dbReference type="ChEBI" id="CHEBI:29035"/>
    </cofactor>
    <text evidence="6">Binds 1 Mn(2+) ion per subunit.</text>
</comment>
<dbReference type="InterPro" id="IPR055389">
    <property type="entry name" value="AraA_N"/>
</dbReference>
<dbReference type="EMBL" id="FUZP01000001">
    <property type="protein sequence ID" value="SKC41872.1"/>
    <property type="molecule type" value="Genomic_DNA"/>
</dbReference>
<dbReference type="InterPro" id="IPR038583">
    <property type="entry name" value="AraA_N_sf"/>
</dbReference>
<protein>
    <recommendedName>
        <fullName evidence="6">L-arabinose isomerase</fullName>
        <ecNumber evidence="6">5.3.1.4</ecNumber>
    </recommendedName>
</protein>
<keyword evidence="5 6" id="KW-0119">Carbohydrate metabolism</keyword>
<dbReference type="OrthoDB" id="9765600at2"/>
<accession>A0A1T5IRZ5</accession>
<dbReference type="GO" id="GO:0008733">
    <property type="term" value="F:L-arabinose isomerase activity"/>
    <property type="evidence" value="ECO:0007669"/>
    <property type="project" value="UniProtKB-UniRule"/>
</dbReference>
<dbReference type="SUPFAM" id="SSF53743">
    <property type="entry name" value="FucI/AraA N-terminal and middle domains"/>
    <property type="match status" value="1"/>
</dbReference>
<gene>
    <name evidence="6" type="primary">araA</name>
    <name evidence="10" type="ORF">SAMN06309945_0789</name>
</gene>
<dbReference type="UniPathway" id="UPA00145">
    <property type="reaction ID" value="UER00565"/>
</dbReference>
<feature type="domain" description="L-arabinose isomerase C-terminal" evidence="8">
    <location>
        <begin position="332"/>
        <end position="475"/>
    </location>
</feature>
<dbReference type="Pfam" id="PF02610">
    <property type="entry name" value="AraA_N"/>
    <property type="match status" value="1"/>
</dbReference>
<feature type="domain" description="L-arabinose isomerase central" evidence="9">
    <location>
        <begin position="181"/>
        <end position="328"/>
    </location>
</feature>
<reference evidence="10 11" key="1">
    <citation type="submission" date="2017-02" db="EMBL/GenBank/DDBJ databases">
        <authorList>
            <person name="Peterson S.W."/>
        </authorList>
    </citation>
    <scope>NUCLEOTIDE SEQUENCE [LARGE SCALE GENOMIC DNA]</scope>
    <source>
        <strain evidence="10 11">VKM Ac-2059</strain>
    </source>
</reference>
<dbReference type="InterPro" id="IPR009015">
    <property type="entry name" value="Fucose_isomerase_N/cen_sf"/>
</dbReference>
<dbReference type="PANTHER" id="PTHR38464:SF1">
    <property type="entry name" value="L-ARABINOSE ISOMERASE"/>
    <property type="match status" value="1"/>
</dbReference>
<dbReference type="Gene3D" id="3.40.50.10940">
    <property type="match status" value="1"/>
</dbReference>
<feature type="binding site" evidence="6">
    <location>
        <position position="310"/>
    </location>
    <ligand>
        <name>Mn(2+)</name>
        <dbReference type="ChEBI" id="CHEBI:29035"/>
    </ligand>
</feature>
<evidence type="ECO:0000256" key="1">
    <source>
        <dbReference type="ARBA" id="ARBA00022723"/>
    </source>
</evidence>
<dbReference type="InterPro" id="IPR055390">
    <property type="entry name" value="AraA_central"/>
</dbReference>
<comment type="catalytic activity">
    <reaction evidence="6">
        <text>beta-L-arabinopyranose = L-ribulose</text>
        <dbReference type="Rhea" id="RHEA:14821"/>
        <dbReference type="ChEBI" id="CHEBI:16880"/>
        <dbReference type="ChEBI" id="CHEBI:40886"/>
        <dbReference type="EC" id="5.3.1.4"/>
    </reaction>
</comment>
<evidence type="ECO:0000313" key="11">
    <source>
        <dbReference type="Proteomes" id="UP000190857"/>
    </source>
</evidence>
<keyword evidence="1 6" id="KW-0479">Metal-binding</keyword>
<comment type="function">
    <text evidence="6">Catalyzes the conversion of L-arabinose to L-ribulose.</text>
</comment>
<keyword evidence="3 6" id="KW-0464">Manganese</keyword>
<evidence type="ECO:0000259" key="7">
    <source>
        <dbReference type="Pfam" id="PF02610"/>
    </source>
</evidence>
<dbReference type="RefSeq" id="WP_079726959.1">
    <property type="nucleotide sequence ID" value="NZ_FUZP01000001.1"/>
</dbReference>
<dbReference type="EC" id="5.3.1.4" evidence="6"/>
<dbReference type="GO" id="GO:0030145">
    <property type="term" value="F:manganese ion binding"/>
    <property type="evidence" value="ECO:0007669"/>
    <property type="project" value="UniProtKB-UniRule"/>
</dbReference>
<feature type="binding site" evidence="6">
    <location>
        <position position="453"/>
    </location>
    <ligand>
        <name>Mn(2+)</name>
        <dbReference type="ChEBI" id="CHEBI:29035"/>
    </ligand>
</feature>
<feature type="binding site" evidence="6">
    <location>
        <position position="337"/>
    </location>
    <ligand>
        <name>Mn(2+)</name>
        <dbReference type="ChEBI" id="CHEBI:29035"/>
    </ligand>
</feature>
<feature type="binding site" evidence="6">
    <location>
        <position position="354"/>
    </location>
    <ligand>
        <name>Mn(2+)</name>
        <dbReference type="ChEBI" id="CHEBI:29035"/>
    </ligand>
</feature>
<comment type="similarity">
    <text evidence="6">Belongs to the arabinose isomerase family.</text>
</comment>
<dbReference type="AlphaFoldDB" id="A0A1T5IRZ5"/>
<sequence length="505" mass="55409">MPKLTTTLDAYEVWFLTGSQNLYGEETLRQVAEQSQVIARELGAAASVPVKIVWKDVLKDSESIRRAALDANSDDTVIGLIAWMHTFSPAKMWISGLDALQKPLLHLHTQANVELPWSEIDFDFMNLNQAAHGDREFGYIQTRLGISRKTVVGHVSNPVVQEQVGTWMRAAAGWAATNTMKLARFGDNMRYVAVTEGDKTEAEIRFGVQVNTWGVNELAEAVHAASDADIDALVAEYEELYDVVPELRKGAERHESLRYGAAIEIGLRTFLEAGGFHAFTTSFEDLGALRQLPGLAVQRLMAEGYGFGAEGDWKTAILVRTANVMGAGLPGGASLMEDYTYHLEPGNEQILGAHMLEVSPSLTTSTPTLEVHPLGIGGKEDPVRLVFNTDPGTAVVVAMSDMRDRFRLTANVVDVIEPAEALPKLPVGRAVWKPRPDFATSAAAWLTAGAAHHTVMSTAVGIEVFRDFAEMAKTELLIIDESTSLPEFQREVRWNQAYYRLAQGL</sequence>
<evidence type="ECO:0000256" key="4">
    <source>
        <dbReference type="ARBA" id="ARBA00023235"/>
    </source>
</evidence>
<keyword evidence="4 6" id="KW-0413">Isomerase</keyword>
<dbReference type="InterPro" id="IPR024664">
    <property type="entry name" value="Ara_Isoase_C"/>
</dbReference>
<evidence type="ECO:0000256" key="3">
    <source>
        <dbReference type="ARBA" id="ARBA00023211"/>
    </source>
</evidence>
<keyword evidence="2 6" id="KW-0054">Arabinose catabolism</keyword>
<keyword evidence="11" id="KW-1185">Reference proteome</keyword>
<evidence type="ECO:0000256" key="5">
    <source>
        <dbReference type="ARBA" id="ARBA00023277"/>
    </source>
</evidence>
<name>A0A1T5IRZ5_9MICO</name>
<evidence type="ECO:0000259" key="8">
    <source>
        <dbReference type="Pfam" id="PF11762"/>
    </source>
</evidence>
<feature type="domain" description="L-arabinose isomerase N-terminal" evidence="7">
    <location>
        <begin position="11"/>
        <end position="176"/>
    </location>
</feature>
<dbReference type="HAMAP" id="MF_00519">
    <property type="entry name" value="Arabinose_Isome"/>
    <property type="match status" value="1"/>
</dbReference>
<dbReference type="Pfam" id="PF24856">
    <property type="entry name" value="AraA_central"/>
    <property type="match status" value="1"/>
</dbReference>
<dbReference type="SUPFAM" id="SSF50443">
    <property type="entry name" value="FucI/AraA C-terminal domain-like"/>
    <property type="match status" value="1"/>
</dbReference>
<dbReference type="PANTHER" id="PTHR38464">
    <property type="entry name" value="L-ARABINOSE ISOMERASE"/>
    <property type="match status" value="1"/>
</dbReference>
<dbReference type="STRING" id="123320.SAMN06309945_0789"/>
<evidence type="ECO:0000259" key="9">
    <source>
        <dbReference type="Pfam" id="PF24856"/>
    </source>
</evidence>
<dbReference type="CDD" id="cd03557">
    <property type="entry name" value="L-arabinose_isomerase"/>
    <property type="match status" value="1"/>
</dbReference>
<proteinExistence type="inferred from homology"/>
<dbReference type="PIRSF" id="PIRSF001478">
    <property type="entry name" value="L-ara_isomerase"/>
    <property type="match status" value="1"/>
</dbReference>
<evidence type="ECO:0000256" key="6">
    <source>
        <dbReference type="HAMAP-Rule" id="MF_00519"/>
    </source>
</evidence>
<dbReference type="Proteomes" id="UP000190857">
    <property type="component" value="Unassembled WGS sequence"/>
</dbReference>